<protein>
    <submittedName>
        <fullName evidence="3">Uncharacterized protein</fullName>
    </submittedName>
</protein>
<keyword evidence="4" id="KW-1185">Reference proteome</keyword>
<dbReference type="EMBL" id="JBBPBM010000001">
    <property type="protein sequence ID" value="KAK8602113.1"/>
    <property type="molecule type" value="Genomic_DNA"/>
</dbReference>
<evidence type="ECO:0000256" key="2">
    <source>
        <dbReference type="ARBA" id="ARBA00023315"/>
    </source>
</evidence>
<proteinExistence type="predicted"/>
<sequence length="477" mass="52805">MAISEGNGMKVVEDVSYVSPSPGSVPTSTLPLSCFDKYFLCFSDDWMQRLFFYEFQYPTSHFKETALPKLRASLSLTLQLFFPFAGKLVFPPPPQMPYVLYTEGDSVAFVAYESSADFNHLVGDHSRSNQDFHALVPKSPPAIASSRSNGCMQRPTMAVQVTMFPNVGISIGVGFSHVAADGRTLAHFMKSWASLHRCQGDLTCLDNYLPSFNRDSINDPLRLAPGLFTMHGRIFQEASSSSSSSSSSSTSNVSVNNIRVTCKINRPQVELLKDWVNKKCMEVKPSEPMRISTFVVTCAYMWVCLIKLQQAETHQHPNLLSYFHFGADCREHLKLPATYFGNCIISCLATAEKSELLGPRGILVAATAIGREILKFQEKPFKDVKESLPKIIETIERGNDIIFASASPKFGVYETDFGWGRPKKTEAVSMSSLGSLYMFSTAESNEEEGGVEFGLPLAPIQLDCFNAVFQGGLQNLL</sequence>
<dbReference type="PANTHER" id="PTHR31625">
    <property type="match status" value="1"/>
</dbReference>
<gene>
    <name evidence="3" type="ORF">V6N12_051931</name>
</gene>
<keyword evidence="2" id="KW-0012">Acyltransferase</keyword>
<keyword evidence="1" id="KW-0808">Transferase</keyword>
<evidence type="ECO:0000313" key="3">
    <source>
        <dbReference type="EMBL" id="KAK8602113.1"/>
    </source>
</evidence>
<dbReference type="InterPro" id="IPR051504">
    <property type="entry name" value="Plant_metabolite_acyltrans"/>
</dbReference>
<comment type="caution">
    <text evidence="3">The sequence shown here is derived from an EMBL/GenBank/DDBJ whole genome shotgun (WGS) entry which is preliminary data.</text>
</comment>
<dbReference type="InterPro" id="IPR023213">
    <property type="entry name" value="CAT-like_dom_sf"/>
</dbReference>
<dbReference type="Pfam" id="PF02458">
    <property type="entry name" value="Transferase"/>
    <property type="match status" value="1"/>
</dbReference>
<name>A0ABR2GGS1_9ROSI</name>
<evidence type="ECO:0000256" key="1">
    <source>
        <dbReference type="ARBA" id="ARBA00022679"/>
    </source>
</evidence>
<dbReference type="Proteomes" id="UP001472677">
    <property type="component" value="Unassembled WGS sequence"/>
</dbReference>
<organism evidence="3 4">
    <name type="scientific">Hibiscus sabdariffa</name>
    <name type="common">roselle</name>
    <dbReference type="NCBI Taxonomy" id="183260"/>
    <lineage>
        <taxon>Eukaryota</taxon>
        <taxon>Viridiplantae</taxon>
        <taxon>Streptophyta</taxon>
        <taxon>Embryophyta</taxon>
        <taxon>Tracheophyta</taxon>
        <taxon>Spermatophyta</taxon>
        <taxon>Magnoliopsida</taxon>
        <taxon>eudicotyledons</taxon>
        <taxon>Gunneridae</taxon>
        <taxon>Pentapetalae</taxon>
        <taxon>rosids</taxon>
        <taxon>malvids</taxon>
        <taxon>Malvales</taxon>
        <taxon>Malvaceae</taxon>
        <taxon>Malvoideae</taxon>
        <taxon>Hibiscus</taxon>
    </lineage>
</organism>
<dbReference type="Gene3D" id="3.30.559.10">
    <property type="entry name" value="Chloramphenicol acetyltransferase-like domain"/>
    <property type="match status" value="2"/>
</dbReference>
<accession>A0ABR2GGS1</accession>
<evidence type="ECO:0000313" key="4">
    <source>
        <dbReference type="Proteomes" id="UP001472677"/>
    </source>
</evidence>
<reference evidence="3 4" key="1">
    <citation type="journal article" date="2024" name="G3 (Bethesda)">
        <title>Genome assembly of Hibiscus sabdariffa L. provides insights into metabolisms of medicinal natural products.</title>
        <authorList>
            <person name="Kim T."/>
        </authorList>
    </citation>
    <scope>NUCLEOTIDE SEQUENCE [LARGE SCALE GENOMIC DNA]</scope>
    <source>
        <strain evidence="3">TK-2024</strain>
        <tissue evidence="3">Old leaves</tissue>
    </source>
</reference>